<evidence type="ECO:0000256" key="1">
    <source>
        <dbReference type="ARBA" id="ARBA00004417"/>
    </source>
</evidence>
<feature type="domain" description="ABC transporter" evidence="8">
    <location>
        <begin position="24"/>
        <end position="269"/>
    </location>
</feature>
<dbReference type="Gene3D" id="3.40.50.300">
    <property type="entry name" value="P-loop containing nucleotide triphosphate hydrolases"/>
    <property type="match status" value="2"/>
</dbReference>
<dbReference type="GO" id="GO:0005524">
    <property type="term" value="F:ATP binding"/>
    <property type="evidence" value="ECO:0007669"/>
    <property type="project" value="UniProtKB-KW"/>
</dbReference>
<evidence type="ECO:0000313" key="10">
    <source>
        <dbReference type="Proteomes" id="UP001170481"/>
    </source>
</evidence>
<keyword evidence="5" id="KW-0547">Nucleotide-binding</keyword>
<keyword evidence="7" id="KW-0472">Membrane</keyword>
<dbReference type="PANTHER" id="PTHR43297">
    <property type="entry name" value="OLIGOPEPTIDE TRANSPORT ATP-BINDING PROTEIN APPD"/>
    <property type="match status" value="1"/>
</dbReference>
<reference evidence="9" key="1">
    <citation type="submission" date="2023-07" db="EMBL/GenBank/DDBJ databases">
        <title>Genome content predicts the carbon catabolic preferences of heterotrophic bacteria.</title>
        <authorList>
            <person name="Gralka M."/>
        </authorList>
    </citation>
    <scope>NUCLEOTIDE SEQUENCE</scope>
    <source>
        <strain evidence="9">C2R13</strain>
    </source>
</reference>
<evidence type="ECO:0000259" key="8">
    <source>
        <dbReference type="PROSITE" id="PS50893"/>
    </source>
</evidence>
<protein>
    <submittedName>
        <fullName evidence="9">ATP-binding cassette domain-containing protein</fullName>
    </submittedName>
</protein>
<dbReference type="RefSeq" id="WP_303593302.1">
    <property type="nucleotide sequence ID" value="NZ_JAUORK010000005.1"/>
</dbReference>
<dbReference type="InterPro" id="IPR017871">
    <property type="entry name" value="ABC_transporter-like_CS"/>
</dbReference>
<gene>
    <name evidence="9" type="ORF">Q4535_05870</name>
</gene>
<evidence type="ECO:0000256" key="7">
    <source>
        <dbReference type="ARBA" id="ARBA00023136"/>
    </source>
</evidence>
<dbReference type="InterPro" id="IPR003439">
    <property type="entry name" value="ABC_transporter-like_ATP-bd"/>
</dbReference>
<dbReference type="EMBL" id="JAUORK010000005">
    <property type="protein sequence ID" value="MDO6671643.1"/>
    <property type="molecule type" value="Genomic_DNA"/>
</dbReference>
<dbReference type="SUPFAM" id="SSF52540">
    <property type="entry name" value="P-loop containing nucleoside triphosphate hydrolases"/>
    <property type="match status" value="2"/>
</dbReference>
<dbReference type="SMART" id="SM00382">
    <property type="entry name" value="AAA"/>
    <property type="match status" value="2"/>
</dbReference>
<dbReference type="InterPro" id="IPR003593">
    <property type="entry name" value="AAA+_ATPase"/>
</dbReference>
<organism evidence="9 10">
    <name type="scientific">Cobetia amphilecti</name>
    <dbReference type="NCBI Taxonomy" id="1055104"/>
    <lineage>
        <taxon>Bacteria</taxon>
        <taxon>Pseudomonadati</taxon>
        <taxon>Pseudomonadota</taxon>
        <taxon>Gammaproteobacteria</taxon>
        <taxon>Oceanospirillales</taxon>
        <taxon>Halomonadaceae</taxon>
        <taxon>Cobetia</taxon>
    </lineage>
</organism>
<keyword evidence="4" id="KW-1003">Cell membrane</keyword>
<evidence type="ECO:0000256" key="2">
    <source>
        <dbReference type="ARBA" id="ARBA00005417"/>
    </source>
</evidence>
<evidence type="ECO:0000313" key="9">
    <source>
        <dbReference type="EMBL" id="MDO6671643.1"/>
    </source>
</evidence>
<name>A0AAP4U0B5_9GAMM</name>
<dbReference type="GO" id="GO:0005886">
    <property type="term" value="C:plasma membrane"/>
    <property type="evidence" value="ECO:0007669"/>
    <property type="project" value="UniProtKB-SubCell"/>
</dbReference>
<comment type="subcellular location">
    <subcellularLocation>
        <location evidence="1">Cell inner membrane</location>
        <topology evidence="1">Peripheral membrane protein</topology>
    </subcellularLocation>
</comment>
<feature type="domain" description="ABC transporter" evidence="8">
    <location>
        <begin position="300"/>
        <end position="505"/>
    </location>
</feature>
<dbReference type="PROSITE" id="PS50893">
    <property type="entry name" value="ABC_TRANSPORTER_2"/>
    <property type="match status" value="2"/>
</dbReference>
<sequence>MNVATMTTPASHTRHGGTADDVVLSAEDVSVWVRGAQTALLEPVSLALKAGEPLVVIGETGSGKSLLAQALLGTLPPELVASGSLWLDGELYPLHTPENRRPLWGRRLAVLPQEPWLALDPLMKVIRQVGEAYRLVAGRSAKASLAAARSDLEQLGVAAASEQLPGKLSGGMAQRVAFAAARAGGAPLLIADEPTKGLDAARVSEIGELLLKSLAETPRAGLMVITHDMALAHQIGGRLMVVRKGQVIEQGATRDVLAAPTHAYTRRLVNAAPQAWPEAAFKPVADSASRDGKAAGETIIRAENLTIARGDTTLLRDVELSVKGDEIIGVQGASGCGKSSLGDALLGLLAPHSGRVVQHAVRLEYQKLYQDPVATFPPRRTLGRLLKDLSARHRLDDSQLPQLMEQLRLAPELLSRLPGQVSGGELQRFALLRLMLIKPRFVFADEPTSRLDPLVQQEVIACMVKMVREQGTALVLVSHDAALLRKVADRVLVVEEGRLKARQAI</sequence>
<dbReference type="PANTHER" id="PTHR43297:SF7">
    <property type="entry name" value="D,D-DIPEPTIDE TRANSPORT ATP-BINDING PROTEIN DDPD-RELATED"/>
    <property type="match status" value="1"/>
</dbReference>
<evidence type="ECO:0000256" key="4">
    <source>
        <dbReference type="ARBA" id="ARBA00022475"/>
    </source>
</evidence>
<keyword evidence="3" id="KW-0813">Transport</keyword>
<comment type="caution">
    <text evidence="9">The sequence shown here is derived from an EMBL/GenBank/DDBJ whole genome shotgun (WGS) entry which is preliminary data.</text>
</comment>
<dbReference type="Proteomes" id="UP001170481">
    <property type="component" value="Unassembled WGS sequence"/>
</dbReference>
<accession>A0AAP4U0B5</accession>
<dbReference type="PROSITE" id="PS00675">
    <property type="entry name" value="SIGMA54_INTERACT_1"/>
    <property type="match status" value="1"/>
</dbReference>
<dbReference type="AlphaFoldDB" id="A0AAP4U0B5"/>
<dbReference type="GO" id="GO:0016887">
    <property type="term" value="F:ATP hydrolysis activity"/>
    <property type="evidence" value="ECO:0007669"/>
    <property type="project" value="InterPro"/>
</dbReference>
<evidence type="ECO:0000256" key="6">
    <source>
        <dbReference type="ARBA" id="ARBA00022840"/>
    </source>
</evidence>
<dbReference type="PROSITE" id="PS00211">
    <property type="entry name" value="ABC_TRANSPORTER_1"/>
    <property type="match status" value="1"/>
</dbReference>
<evidence type="ECO:0000256" key="5">
    <source>
        <dbReference type="ARBA" id="ARBA00022741"/>
    </source>
</evidence>
<dbReference type="InterPro" id="IPR027417">
    <property type="entry name" value="P-loop_NTPase"/>
</dbReference>
<evidence type="ECO:0000256" key="3">
    <source>
        <dbReference type="ARBA" id="ARBA00022448"/>
    </source>
</evidence>
<keyword evidence="6 9" id="KW-0067">ATP-binding</keyword>
<dbReference type="InterPro" id="IPR025662">
    <property type="entry name" value="Sigma_54_int_dom_ATP-bd_1"/>
</dbReference>
<dbReference type="Pfam" id="PF00005">
    <property type="entry name" value="ABC_tran"/>
    <property type="match status" value="2"/>
</dbReference>
<proteinExistence type="inferred from homology"/>
<dbReference type="InterPro" id="IPR050388">
    <property type="entry name" value="ABC_Ni/Peptide_Import"/>
</dbReference>
<comment type="similarity">
    <text evidence="2">Belongs to the ABC transporter superfamily.</text>
</comment>